<feature type="region of interest" description="Disordered" evidence="11">
    <location>
        <begin position="733"/>
        <end position="776"/>
    </location>
</feature>
<keyword evidence="5" id="KW-0963">Cytoplasm</keyword>
<evidence type="ECO:0000256" key="6">
    <source>
        <dbReference type="ARBA" id="ARBA00022553"/>
    </source>
</evidence>
<dbReference type="PANTHER" id="PTHR45954">
    <property type="entry name" value="LD33695P"/>
    <property type="match status" value="1"/>
</dbReference>
<keyword evidence="9" id="KW-0472">Membrane</keyword>
<feature type="repeat" description="TPR" evidence="10">
    <location>
        <begin position="186"/>
        <end position="219"/>
    </location>
</feature>
<evidence type="ECO:0000313" key="12">
    <source>
        <dbReference type="Proteomes" id="UP000050790"/>
    </source>
</evidence>
<evidence type="ECO:0000256" key="2">
    <source>
        <dbReference type="ARBA" id="ARBA00004496"/>
    </source>
</evidence>
<evidence type="ECO:0000256" key="9">
    <source>
        <dbReference type="ARBA" id="ARBA00023136"/>
    </source>
</evidence>
<dbReference type="GO" id="GO:0005938">
    <property type="term" value="C:cell cortex"/>
    <property type="evidence" value="ECO:0007669"/>
    <property type="project" value="TreeGrafter"/>
</dbReference>
<keyword evidence="7" id="KW-0677">Repeat</keyword>
<comment type="subcellular location">
    <subcellularLocation>
        <location evidence="1">Cell membrane</location>
    </subcellularLocation>
    <subcellularLocation>
        <location evidence="2">Cytoplasm</location>
    </subcellularLocation>
</comment>
<evidence type="ECO:0000313" key="14">
    <source>
        <dbReference type="WBParaSite" id="SMRG1_27960.2"/>
    </source>
</evidence>
<feature type="region of interest" description="Disordered" evidence="11">
    <location>
        <begin position="904"/>
        <end position="926"/>
    </location>
</feature>
<dbReference type="PROSITE" id="PS50877">
    <property type="entry name" value="GOLOCO"/>
    <property type="match status" value="4"/>
</dbReference>
<dbReference type="FunFam" id="1.25.40.10:FF:000043">
    <property type="entry name" value="G-protein-signaling modulator 2 isoform X1"/>
    <property type="match status" value="1"/>
</dbReference>
<evidence type="ECO:0000313" key="13">
    <source>
        <dbReference type="WBParaSite" id="SMRG1_27960.1"/>
    </source>
</evidence>
<dbReference type="InterPro" id="IPR052386">
    <property type="entry name" value="GPSM"/>
</dbReference>
<dbReference type="GO" id="GO:0005886">
    <property type="term" value="C:plasma membrane"/>
    <property type="evidence" value="ECO:0007669"/>
    <property type="project" value="UniProtKB-SubCell"/>
</dbReference>
<feature type="region of interest" description="Disordered" evidence="11">
    <location>
        <begin position="846"/>
        <end position="890"/>
    </location>
</feature>
<dbReference type="PROSITE" id="PS50005">
    <property type="entry name" value="TPR"/>
    <property type="match status" value="2"/>
</dbReference>
<evidence type="ECO:0008006" key="16">
    <source>
        <dbReference type="Google" id="ProtNLM"/>
    </source>
</evidence>
<keyword evidence="6" id="KW-0597">Phosphoprotein</keyword>
<dbReference type="GO" id="GO:0005092">
    <property type="term" value="F:GDP-dissociation inhibitor activity"/>
    <property type="evidence" value="ECO:0007669"/>
    <property type="project" value="TreeGrafter"/>
</dbReference>
<evidence type="ECO:0000313" key="15">
    <source>
        <dbReference type="WBParaSite" id="SMRG1_27960.3"/>
    </source>
</evidence>
<reference evidence="13 14" key="1">
    <citation type="submission" date="2023-11" db="UniProtKB">
        <authorList>
            <consortium name="WormBaseParasite"/>
        </authorList>
    </citation>
    <scope>IDENTIFICATION</scope>
</reference>
<dbReference type="GO" id="GO:0000132">
    <property type="term" value="P:establishment of mitotic spindle orientation"/>
    <property type="evidence" value="ECO:0007669"/>
    <property type="project" value="TreeGrafter"/>
</dbReference>
<feature type="region of interest" description="Disordered" evidence="11">
    <location>
        <begin position="665"/>
        <end position="684"/>
    </location>
</feature>
<accession>A0AA84ZFS8</accession>
<dbReference type="WBParaSite" id="SMRG1_27960.1">
    <property type="protein sequence ID" value="SMRG1_27960.1"/>
    <property type="gene ID" value="SMRG1_27960"/>
</dbReference>
<feature type="compositionally biased region" description="Polar residues" evidence="11">
    <location>
        <begin position="957"/>
        <end position="968"/>
    </location>
</feature>
<dbReference type="Pfam" id="PF02188">
    <property type="entry name" value="GoLoco"/>
    <property type="match status" value="3"/>
</dbReference>
<feature type="compositionally biased region" description="Polar residues" evidence="11">
    <location>
        <begin position="860"/>
        <end position="877"/>
    </location>
</feature>
<feature type="compositionally biased region" description="Low complexity" evidence="11">
    <location>
        <begin position="878"/>
        <end position="888"/>
    </location>
</feature>
<dbReference type="InterPro" id="IPR003109">
    <property type="entry name" value="GoLoco_motif"/>
</dbReference>
<dbReference type="Pfam" id="PF13424">
    <property type="entry name" value="TPR_12"/>
    <property type="match status" value="2"/>
</dbReference>
<comment type="similarity">
    <text evidence="3">Belongs to the GPSM family.</text>
</comment>
<evidence type="ECO:0000256" key="5">
    <source>
        <dbReference type="ARBA" id="ARBA00022490"/>
    </source>
</evidence>
<dbReference type="Proteomes" id="UP000050790">
    <property type="component" value="Unassembled WGS sequence"/>
</dbReference>
<evidence type="ECO:0000256" key="3">
    <source>
        <dbReference type="ARBA" id="ARBA00006600"/>
    </source>
</evidence>
<evidence type="ECO:0000256" key="4">
    <source>
        <dbReference type="ARBA" id="ARBA00022475"/>
    </source>
</evidence>
<sequence length="1055" mass="115864">MTYSNSTTPTPCLDLAMDGERFCREGDWNKGISCFLKALAIGTDDLSCLSVVYCQLGNAYFYQQDYAKALEYHRWNLALARRMGDGIGEAFATGNLGNTLQMMGKYDEAIMCFTHELAIARQLNDKRTEAGALYNLGSVYQAKGKQWLPDSCEFPADAVKAQRKAVEYCKMGLELVRALGDRPAEGRALGSLANAYYLLGNFTEAIECYRERLKIAKEFGDLTAQRRAHSNIGNASIFLADFNAAAEHYREALQLSVRLKDTSLEAQACFSLGNTFILLRDPSTAVVFLLRHLIIARGLSDRIGEGRAHWSLANAYAALKRYDLALRCSKRHRRIAYQLGDTTGYMTAQLMIGEIYDLMTSTQTECSTLVGASCENDQTDSQSNNSNSTINYSSVQQSCLLDINNSKLNENILFLKNNHKLPCGTNNNKFCIDENNNSVSSNTTTISNPTNTILTNNSCTNINFSNNSPIDLHITDGSNSSLINGLISQSLLDSSKTIDPSANTDIVNSQIEIKSSQSIVTSNFSITTVPSPTTVTANIIDSNHTTENHSHKVVVNNDNGNDDDNNQDYLDLELDKDLENELLENYEGILETVEFVTVTEDGQTVTSQMGCLDVPTPVLSESKKENMVEFYLSAPSFRPSLSQQIDIPNLQDIEGNLESIESMSQMNRNSNLSSENLDSGNTYNTAGTSSSAVAVAAASVVEEERSVDQQEMFFSLLLESQSRRMDEQRCYLRTTGQGTPPIQSTETNDVQESNNVQLSSGNSRRTSDYDNSSLRNQIGTNEEAFFDLIEGVQGARMNDQRANLSVFPGLRSGPGLHLLDSNNNTTTRANNNNRYFGSTNSVFKSTSSCASDGLPEPRLRNNSSNNDDVTALSDHNPTTTTTVPATRTSCGSCETGRAVIRGGVGSNAAGSGVDTRGRRGHTVSSTGDLDDDFLEMIFRIQTCTRINDQRTNLPDPLTQVQPHTNPTHRNNDNGDGSRGIRQPISTSEATTITTSNSHRELTLYTSSGAFNNLPNRCSVPDILDDEDDGDANDLFALIQRVQSTRLDEQRCRPPL</sequence>
<evidence type="ECO:0000256" key="7">
    <source>
        <dbReference type="ARBA" id="ARBA00022737"/>
    </source>
</evidence>
<name>A0AA84ZFS8_9TREM</name>
<evidence type="ECO:0000256" key="8">
    <source>
        <dbReference type="ARBA" id="ARBA00022803"/>
    </source>
</evidence>
<keyword evidence="4" id="KW-1003">Cell membrane</keyword>
<dbReference type="SMART" id="SM00390">
    <property type="entry name" value="GoLoco"/>
    <property type="match status" value="4"/>
</dbReference>
<feature type="region of interest" description="Disordered" evidence="11">
    <location>
        <begin position="957"/>
        <end position="994"/>
    </location>
</feature>
<dbReference type="InterPro" id="IPR019734">
    <property type="entry name" value="TPR_rpt"/>
</dbReference>
<proteinExistence type="inferred from homology"/>
<dbReference type="GO" id="GO:0001965">
    <property type="term" value="F:G-protein alpha-subunit binding"/>
    <property type="evidence" value="ECO:0007669"/>
    <property type="project" value="TreeGrafter"/>
</dbReference>
<dbReference type="InterPro" id="IPR011990">
    <property type="entry name" value="TPR-like_helical_dom_sf"/>
</dbReference>
<dbReference type="Gene3D" id="1.25.40.10">
    <property type="entry name" value="Tetratricopeptide repeat domain"/>
    <property type="match status" value="3"/>
</dbReference>
<dbReference type="PANTHER" id="PTHR45954:SF1">
    <property type="entry name" value="LD33695P"/>
    <property type="match status" value="1"/>
</dbReference>
<dbReference type="WBParaSite" id="SMRG1_27960.2">
    <property type="protein sequence ID" value="SMRG1_27960.2"/>
    <property type="gene ID" value="SMRG1_27960"/>
</dbReference>
<feature type="compositionally biased region" description="Polar residues" evidence="11">
    <location>
        <begin position="734"/>
        <end position="776"/>
    </location>
</feature>
<dbReference type="AlphaFoldDB" id="A0AA84ZFS8"/>
<dbReference type="WBParaSite" id="SMRG1_27960.3">
    <property type="protein sequence ID" value="SMRG1_27960.3"/>
    <property type="gene ID" value="SMRG1_27960"/>
</dbReference>
<evidence type="ECO:0000256" key="10">
    <source>
        <dbReference type="PROSITE-ProRule" id="PRU00339"/>
    </source>
</evidence>
<feature type="repeat" description="TPR" evidence="10">
    <location>
        <begin position="50"/>
        <end position="83"/>
    </location>
</feature>
<dbReference type="SUPFAM" id="SSF48452">
    <property type="entry name" value="TPR-like"/>
    <property type="match status" value="2"/>
</dbReference>
<dbReference type="SMART" id="SM00028">
    <property type="entry name" value="TPR"/>
    <property type="match status" value="7"/>
</dbReference>
<evidence type="ECO:0000256" key="11">
    <source>
        <dbReference type="SAM" id="MobiDB-lite"/>
    </source>
</evidence>
<protein>
    <recommendedName>
        <fullName evidence="16">G-protein-signaling modulator 2</fullName>
    </recommendedName>
</protein>
<feature type="compositionally biased region" description="Low complexity" evidence="11">
    <location>
        <begin position="985"/>
        <end position="994"/>
    </location>
</feature>
<dbReference type="WBParaSite" id="SMRG1_27960.4">
    <property type="protein sequence ID" value="SMRG1_27960.4"/>
    <property type="gene ID" value="SMRG1_27960"/>
</dbReference>
<organism evidence="12 15">
    <name type="scientific">Schistosoma margrebowiei</name>
    <dbReference type="NCBI Taxonomy" id="48269"/>
    <lineage>
        <taxon>Eukaryota</taxon>
        <taxon>Metazoa</taxon>
        <taxon>Spiralia</taxon>
        <taxon>Lophotrochozoa</taxon>
        <taxon>Platyhelminthes</taxon>
        <taxon>Trematoda</taxon>
        <taxon>Digenea</taxon>
        <taxon>Strigeidida</taxon>
        <taxon>Schistosomatoidea</taxon>
        <taxon>Schistosomatidae</taxon>
        <taxon>Schistosoma</taxon>
    </lineage>
</organism>
<dbReference type="WBParaSite" id="SMRG1_27960.5">
    <property type="protein sequence ID" value="SMRG1_27960.5"/>
    <property type="gene ID" value="SMRG1_27960"/>
</dbReference>
<keyword evidence="8 10" id="KW-0802">TPR repeat</keyword>
<evidence type="ECO:0000256" key="1">
    <source>
        <dbReference type="ARBA" id="ARBA00004236"/>
    </source>
</evidence>